<feature type="domain" description="Fibrinogen C-terminal" evidence="2">
    <location>
        <begin position="128"/>
        <end position="263"/>
    </location>
</feature>
<dbReference type="Pfam" id="PF00147">
    <property type="entry name" value="Fibrinogen_C"/>
    <property type="match status" value="2"/>
</dbReference>
<sequence>MSQFCLCTNAVLILCLCWISGNVLSQDSVIHRLQDGSILFNRNWTEYKTGFGFPSQEFWIGNDKLSFLTNQNTYELRMDVTSVDGLSLFVTYKKFRISDENSEYKLTSVGEYKGEDNITAFVCPSDRVIQCRVNGSQPFFLLWSDYKTGFGTPMHELWLGNDKLHSLTTQKDYELRVDIVNSMGNPYYAKYISFSVSDESDNYRLSLGNYSEGDAGDGLSHSGGKYFTTQDRDNDNWGGGNCATKYADPSCSPRCHNNGAWWYAGNTVVRMYFVAPPPSPVIVGKCIPYQTQEIF</sequence>
<evidence type="ECO:0000313" key="4">
    <source>
        <dbReference type="Proteomes" id="UP001152320"/>
    </source>
</evidence>
<dbReference type="PANTHER" id="PTHR19143">
    <property type="entry name" value="FIBRINOGEN/TENASCIN/ANGIOPOEITIN"/>
    <property type="match status" value="1"/>
</dbReference>
<dbReference type="OrthoDB" id="7735550at2759"/>
<gene>
    <name evidence="3" type="ORF">HOLleu_24422</name>
</gene>
<feature type="signal peptide" evidence="1">
    <location>
        <begin position="1"/>
        <end position="25"/>
    </location>
</feature>
<reference evidence="3" key="1">
    <citation type="submission" date="2021-10" db="EMBL/GenBank/DDBJ databases">
        <title>Tropical sea cucumber genome reveals ecological adaptation and Cuvierian tubules defense mechanism.</title>
        <authorList>
            <person name="Chen T."/>
        </authorList>
    </citation>
    <scope>NUCLEOTIDE SEQUENCE</scope>
    <source>
        <strain evidence="3">Nanhai2018</strain>
        <tissue evidence="3">Muscle</tissue>
    </source>
</reference>
<feature type="domain" description="Fibrinogen C-terminal" evidence="2">
    <location>
        <begin position="1"/>
        <end position="114"/>
    </location>
</feature>
<evidence type="ECO:0000313" key="3">
    <source>
        <dbReference type="EMBL" id="KAJ8034014.1"/>
    </source>
</evidence>
<dbReference type="SMART" id="SM00186">
    <property type="entry name" value="FBG"/>
    <property type="match status" value="1"/>
</dbReference>
<dbReference type="InterPro" id="IPR050373">
    <property type="entry name" value="Fibrinogen_C-term_domain"/>
</dbReference>
<comment type="caution">
    <text evidence="3">The sequence shown here is derived from an EMBL/GenBank/DDBJ whole genome shotgun (WGS) entry which is preliminary data.</text>
</comment>
<dbReference type="InterPro" id="IPR014716">
    <property type="entry name" value="Fibrinogen_a/b/g_C_1"/>
</dbReference>
<dbReference type="PROSITE" id="PS51406">
    <property type="entry name" value="FIBRINOGEN_C_2"/>
    <property type="match status" value="2"/>
</dbReference>
<evidence type="ECO:0000259" key="2">
    <source>
        <dbReference type="PROSITE" id="PS51406"/>
    </source>
</evidence>
<dbReference type="InterPro" id="IPR002181">
    <property type="entry name" value="Fibrinogen_a/b/g_C_dom"/>
</dbReference>
<evidence type="ECO:0000256" key="1">
    <source>
        <dbReference type="SAM" id="SignalP"/>
    </source>
</evidence>
<organism evidence="3 4">
    <name type="scientific">Holothuria leucospilota</name>
    <name type="common">Black long sea cucumber</name>
    <name type="synonym">Mertensiothuria leucospilota</name>
    <dbReference type="NCBI Taxonomy" id="206669"/>
    <lineage>
        <taxon>Eukaryota</taxon>
        <taxon>Metazoa</taxon>
        <taxon>Echinodermata</taxon>
        <taxon>Eleutherozoa</taxon>
        <taxon>Echinozoa</taxon>
        <taxon>Holothuroidea</taxon>
        <taxon>Aspidochirotacea</taxon>
        <taxon>Aspidochirotida</taxon>
        <taxon>Holothuriidae</taxon>
        <taxon>Holothuria</taxon>
    </lineage>
</organism>
<accession>A0A9Q1BWQ6</accession>
<dbReference type="Proteomes" id="UP001152320">
    <property type="component" value="Chromosome 11"/>
</dbReference>
<proteinExistence type="predicted"/>
<feature type="chain" id="PRO_5040418252" evidence="1">
    <location>
        <begin position="26"/>
        <end position="295"/>
    </location>
</feature>
<dbReference type="Gene3D" id="3.90.215.10">
    <property type="entry name" value="Gamma Fibrinogen, chain A, domain 1"/>
    <property type="match status" value="2"/>
</dbReference>
<keyword evidence="1" id="KW-0732">Signal</keyword>
<dbReference type="AlphaFoldDB" id="A0A9Q1BWQ6"/>
<dbReference type="PANTHER" id="PTHR19143:SF458">
    <property type="entry name" value="FIBRINOGEN C-TERMINAL DOMAIN-CONTAINING PROTEIN-RELATED"/>
    <property type="match status" value="1"/>
</dbReference>
<keyword evidence="4" id="KW-1185">Reference proteome</keyword>
<dbReference type="EMBL" id="JAIZAY010000011">
    <property type="protein sequence ID" value="KAJ8034014.1"/>
    <property type="molecule type" value="Genomic_DNA"/>
</dbReference>
<dbReference type="SUPFAM" id="SSF56496">
    <property type="entry name" value="Fibrinogen C-terminal domain-like"/>
    <property type="match status" value="2"/>
</dbReference>
<dbReference type="InterPro" id="IPR036056">
    <property type="entry name" value="Fibrinogen-like_C"/>
</dbReference>
<name>A0A9Q1BWQ6_HOLLE</name>
<protein>
    <submittedName>
        <fullName evidence="3">Ficolin-1</fullName>
    </submittedName>
</protein>
<dbReference type="GO" id="GO:0005615">
    <property type="term" value="C:extracellular space"/>
    <property type="evidence" value="ECO:0007669"/>
    <property type="project" value="TreeGrafter"/>
</dbReference>